<proteinExistence type="inferred from homology"/>
<gene>
    <name evidence="3" type="ORF">PRZ48_011364</name>
</gene>
<comment type="caution">
    <text evidence="3">The sequence shown here is derived from an EMBL/GenBank/DDBJ whole genome shotgun (WGS) entry which is preliminary data.</text>
</comment>
<sequence length="339" mass="37203">MAAQTAEAVKYGTEFLKDIPTGPEVVERHSGAVKDTNIVISGTSEGSIGAEAAKALAANGRPAKMFLLARTESKVAPVIETIKKTNYSVGVIFVQLDLMDFDSIRKAAASVLAQTSQIHILMNFAGIFIRPEYAQSKHGVEQHFATNHLGHFLLTNLLMPAMIATWPHARIVQLSSSGHIICPLRLDTINFDDGKTYHPWEAYSHADSACVLFARELSRRLKAKGFKTGVFSANPGFVPDSNLNNHLPPDHMKGAFEKYLEFHESVPDDIDEGVLSLEQGPATPLIAALDSVLAGWEGKYVSDGKVVDDGEMKESWVVDDELARRLWEMDEDLVGEKFL</sequence>
<dbReference type="PANTHER" id="PTHR24320:SF283">
    <property type="entry name" value="RETINOL DEHYDROGENASE 11"/>
    <property type="match status" value="1"/>
</dbReference>
<protein>
    <recommendedName>
        <fullName evidence="5">Oxidoreductase</fullName>
    </recommendedName>
</protein>
<dbReference type="EMBL" id="JAXOVC010000009">
    <property type="protein sequence ID" value="KAK4496915.1"/>
    <property type="molecule type" value="Genomic_DNA"/>
</dbReference>
<dbReference type="Pfam" id="PF00106">
    <property type="entry name" value="adh_short"/>
    <property type="match status" value="1"/>
</dbReference>
<dbReference type="InterPro" id="IPR036291">
    <property type="entry name" value="NAD(P)-bd_dom_sf"/>
</dbReference>
<dbReference type="InterPro" id="IPR002347">
    <property type="entry name" value="SDR_fam"/>
</dbReference>
<keyword evidence="2" id="KW-0560">Oxidoreductase</keyword>
<evidence type="ECO:0000313" key="3">
    <source>
        <dbReference type="EMBL" id="KAK4496915.1"/>
    </source>
</evidence>
<comment type="similarity">
    <text evidence="1">Belongs to the short-chain dehydrogenases/reductases (SDR) family.</text>
</comment>
<dbReference type="SUPFAM" id="SSF51735">
    <property type="entry name" value="NAD(P)-binding Rossmann-fold domains"/>
    <property type="match status" value="1"/>
</dbReference>
<dbReference type="Gene3D" id="3.40.50.720">
    <property type="entry name" value="NAD(P)-binding Rossmann-like Domain"/>
    <property type="match status" value="1"/>
</dbReference>
<dbReference type="PANTHER" id="PTHR24320">
    <property type="entry name" value="RETINOL DEHYDROGENASE"/>
    <property type="match status" value="1"/>
</dbReference>
<organism evidence="3 4">
    <name type="scientific">Zasmidium cellare</name>
    <name type="common">Wine cellar mold</name>
    <name type="synonym">Racodium cellare</name>
    <dbReference type="NCBI Taxonomy" id="395010"/>
    <lineage>
        <taxon>Eukaryota</taxon>
        <taxon>Fungi</taxon>
        <taxon>Dikarya</taxon>
        <taxon>Ascomycota</taxon>
        <taxon>Pezizomycotina</taxon>
        <taxon>Dothideomycetes</taxon>
        <taxon>Dothideomycetidae</taxon>
        <taxon>Mycosphaerellales</taxon>
        <taxon>Mycosphaerellaceae</taxon>
        <taxon>Zasmidium</taxon>
    </lineage>
</organism>
<evidence type="ECO:0000256" key="1">
    <source>
        <dbReference type="ARBA" id="ARBA00006484"/>
    </source>
</evidence>
<reference evidence="3 4" key="1">
    <citation type="journal article" date="2023" name="G3 (Bethesda)">
        <title>A chromosome-level genome assembly of Zasmidium syzygii isolated from banana leaves.</title>
        <authorList>
            <person name="van Westerhoven A.C."/>
            <person name="Mehrabi R."/>
            <person name="Talebi R."/>
            <person name="Steentjes M.B.F."/>
            <person name="Corcolon B."/>
            <person name="Chong P.A."/>
            <person name="Kema G.H.J."/>
            <person name="Seidl M.F."/>
        </authorList>
    </citation>
    <scope>NUCLEOTIDE SEQUENCE [LARGE SCALE GENOMIC DNA]</scope>
    <source>
        <strain evidence="3 4">P124</strain>
    </source>
</reference>
<dbReference type="Proteomes" id="UP001305779">
    <property type="component" value="Unassembled WGS sequence"/>
</dbReference>
<keyword evidence="4" id="KW-1185">Reference proteome</keyword>
<evidence type="ECO:0000256" key="2">
    <source>
        <dbReference type="ARBA" id="ARBA00023002"/>
    </source>
</evidence>
<evidence type="ECO:0000313" key="4">
    <source>
        <dbReference type="Proteomes" id="UP001305779"/>
    </source>
</evidence>
<accession>A0ABR0E6P7</accession>
<evidence type="ECO:0008006" key="5">
    <source>
        <dbReference type="Google" id="ProtNLM"/>
    </source>
</evidence>
<name>A0ABR0E6P7_ZASCE</name>